<evidence type="ECO:0000313" key="9">
    <source>
        <dbReference type="Proteomes" id="UP000182660"/>
    </source>
</evidence>
<proteinExistence type="predicted"/>
<accession>A0ABY1HL80</accession>
<feature type="transmembrane region" description="Helical" evidence="6">
    <location>
        <begin position="124"/>
        <end position="146"/>
    </location>
</feature>
<feature type="compositionally biased region" description="Low complexity" evidence="5">
    <location>
        <begin position="353"/>
        <end position="399"/>
    </location>
</feature>
<name>A0ABY1HL80_9GAMM</name>
<evidence type="ECO:0000256" key="3">
    <source>
        <dbReference type="ARBA" id="ARBA00022989"/>
    </source>
</evidence>
<reference evidence="8 9" key="1">
    <citation type="submission" date="2016-11" db="EMBL/GenBank/DDBJ databases">
        <authorList>
            <person name="Klemetsen T."/>
        </authorList>
    </citation>
    <scope>NUCLEOTIDE SEQUENCE [LARGE SCALE GENOMIC DNA]</scope>
    <source>
        <strain evidence="8">MT 2528</strain>
    </source>
</reference>
<feature type="region of interest" description="Disordered" evidence="5">
    <location>
        <begin position="329"/>
        <end position="399"/>
    </location>
</feature>
<evidence type="ECO:0000256" key="6">
    <source>
        <dbReference type="SAM" id="Phobius"/>
    </source>
</evidence>
<dbReference type="Pfam" id="PF04610">
    <property type="entry name" value="TrbL"/>
    <property type="match status" value="1"/>
</dbReference>
<keyword evidence="2 6" id="KW-0812">Transmembrane</keyword>
<organism evidence="8 9">
    <name type="scientific">Moritella viscosa</name>
    <dbReference type="NCBI Taxonomy" id="80854"/>
    <lineage>
        <taxon>Bacteria</taxon>
        <taxon>Pseudomonadati</taxon>
        <taxon>Pseudomonadota</taxon>
        <taxon>Gammaproteobacteria</taxon>
        <taxon>Alteromonadales</taxon>
        <taxon>Moritellaceae</taxon>
        <taxon>Moritella</taxon>
    </lineage>
</organism>
<evidence type="ECO:0000256" key="7">
    <source>
        <dbReference type="SAM" id="SignalP"/>
    </source>
</evidence>
<protein>
    <submittedName>
        <fullName evidence="8">P-type conjugative transfer protein TrbL</fullName>
    </submittedName>
</protein>
<feature type="chain" id="PRO_5046249146" evidence="7">
    <location>
        <begin position="20"/>
        <end position="456"/>
    </location>
</feature>
<keyword evidence="3 6" id="KW-1133">Transmembrane helix</keyword>
<dbReference type="InterPro" id="IPR014150">
    <property type="entry name" value="Conjugal_tfr_TrbL"/>
</dbReference>
<evidence type="ECO:0000256" key="2">
    <source>
        <dbReference type="ARBA" id="ARBA00022692"/>
    </source>
</evidence>
<dbReference type="InterPro" id="IPR007688">
    <property type="entry name" value="Conjugal_tfr_TrbL/VirB6"/>
</dbReference>
<evidence type="ECO:0000313" key="8">
    <source>
        <dbReference type="EMBL" id="SGZ00255.1"/>
    </source>
</evidence>
<feature type="transmembrane region" description="Helical" evidence="6">
    <location>
        <begin position="208"/>
        <end position="233"/>
    </location>
</feature>
<feature type="region of interest" description="Disordered" evidence="5">
    <location>
        <begin position="433"/>
        <end position="456"/>
    </location>
</feature>
<feature type="transmembrane region" description="Helical" evidence="6">
    <location>
        <begin position="89"/>
        <end position="112"/>
    </location>
</feature>
<dbReference type="RefSeq" id="WP_075532014.1">
    <property type="nucleotide sequence ID" value="NZ_CAWRCN010000151.1"/>
</dbReference>
<keyword evidence="9" id="KW-1185">Reference proteome</keyword>
<gene>
    <name evidence="8" type="ORF">MT2528_3998</name>
</gene>
<sequence length="456" mass="47962">MRIVITVFIMLFALNPALAATGAPDTGAMNELLRIFENTAGQWPAIIQPITTWLFWSLVTISWAWGFGEMALKGADVKALLAELFKRTFMVGFFWWLLISAPRLAAAIVNGFTWIGGQLAGSSAAYTSISPSSIFDIGISLVTKILKKLSVTDPIDSLGYVLVAIGIIVIFAFITLQLMVLIIQYYFFLNAGVVMMGFLGHEWSREYGINYFKLMIGLGVKYLTMQLIIVLTLDITQRWLKESDLTWTQLIIILPTMIIIWGLIREVPQMAQSLVSGTDQTTGNAVAGAMQAAAAMAAIAAGAFAAAGGASKMMQGAGNMSQLLQGAWNEASGGDGEASTNESDPATGPPPDSASNDSGGDNGASDGESDSGSGAESSSSNNATSNAEPSPSNSKKSFAAKAALTAGIAGKAIGNEIKGSAKNAFKSGMSKFTAPFSTPSNSIIGRAAQSIKSKDK</sequence>
<evidence type="ECO:0000256" key="1">
    <source>
        <dbReference type="ARBA" id="ARBA00004141"/>
    </source>
</evidence>
<feature type="transmembrane region" description="Helical" evidence="6">
    <location>
        <begin position="158"/>
        <end position="188"/>
    </location>
</feature>
<evidence type="ECO:0000256" key="4">
    <source>
        <dbReference type="ARBA" id="ARBA00023136"/>
    </source>
</evidence>
<feature type="transmembrane region" description="Helical" evidence="6">
    <location>
        <begin position="245"/>
        <end position="264"/>
    </location>
</feature>
<dbReference type="NCBIfam" id="TIGR02783">
    <property type="entry name" value="TrbL_P"/>
    <property type="match status" value="1"/>
</dbReference>
<comment type="caution">
    <text evidence="8">The sequence shown here is derived from an EMBL/GenBank/DDBJ whole genome shotgun (WGS) entry which is preliminary data.</text>
</comment>
<comment type="subcellular location">
    <subcellularLocation>
        <location evidence="1">Membrane</location>
        <topology evidence="1">Multi-pass membrane protein</topology>
    </subcellularLocation>
</comment>
<dbReference type="EMBL" id="FPLJ01000092">
    <property type="protein sequence ID" value="SGZ00255.1"/>
    <property type="molecule type" value="Genomic_DNA"/>
</dbReference>
<evidence type="ECO:0000256" key="5">
    <source>
        <dbReference type="SAM" id="MobiDB-lite"/>
    </source>
</evidence>
<feature type="transmembrane region" description="Helical" evidence="6">
    <location>
        <begin position="284"/>
        <end position="307"/>
    </location>
</feature>
<feature type="transmembrane region" description="Helical" evidence="6">
    <location>
        <begin position="43"/>
        <end position="68"/>
    </location>
</feature>
<keyword evidence="4 6" id="KW-0472">Membrane</keyword>
<dbReference type="Proteomes" id="UP000182660">
    <property type="component" value="Unassembled WGS sequence"/>
</dbReference>
<keyword evidence="7" id="KW-0732">Signal</keyword>
<feature type="signal peptide" evidence="7">
    <location>
        <begin position="1"/>
        <end position="19"/>
    </location>
</feature>